<dbReference type="Proteomes" id="UP000757232">
    <property type="component" value="Unassembled WGS sequence"/>
</dbReference>
<dbReference type="EMBL" id="LNZH02000209">
    <property type="protein sequence ID" value="OCB85496.1"/>
    <property type="molecule type" value="Genomic_DNA"/>
</dbReference>
<evidence type="ECO:0000256" key="5">
    <source>
        <dbReference type="ARBA" id="ARBA00023136"/>
    </source>
</evidence>
<dbReference type="AlphaFoldDB" id="A0A9Q5HT38"/>
<feature type="compositionally biased region" description="Low complexity" evidence="6">
    <location>
        <begin position="110"/>
        <end position="125"/>
    </location>
</feature>
<feature type="compositionally biased region" description="Low complexity" evidence="6">
    <location>
        <begin position="145"/>
        <end position="171"/>
    </location>
</feature>
<keyword evidence="4 7" id="KW-1133">Transmembrane helix</keyword>
<proteinExistence type="inferred from homology"/>
<dbReference type="InterPro" id="IPR019334">
    <property type="entry name" value="TMEM170A/B/YPR153W-like"/>
</dbReference>
<organism evidence="8 9">
    <name type="scientific">Sanghuangporus baumii</name>
    <name type="common">Phellinus baumii</name>
    <dbReference type="NCBI Taxonomy" id="108892"/>
    <lineage>
        <taxon>Eukaryota</taxon>
        <taxon>Fungi</taxon>
        <taxon>Dikarya</taxon>
        <taxon>Basidiomycota</taxon>
        <taxon>Agaricomycotina</taxon>
        <taxon>Agaricomycetes</taxon>
        <taxon>Hymenochaetales</taxon>
        <taxon>Hymenochaetaceae</taxon>
        <taxon>Sanghuangporus</taxon>
    </lineage>
</organism>
<evidence type="ECO:0000256" key="2">
    <source>
        <dbReference type="ARBA" id="ARBA00006325"/>
    </source>
</evidence>
<evidence type="ECO:0000313" key="8">
    <source>
        <dbReference type="EMBL" id="OCB85496.1"/>
    </source>
</evidence>
<protein>
    <submittedName>
        <fullName evidence="8">Uncharacterized protein</fullName>
    </submittedName>
</protein>
<evidence type="ECO:0000256" key="6">
    <source>
        <dbReference type="SAM" id="MobiDB-lite"/>
    </source>
</evidence>
<dbReference type="OrthoDB" id="2131401at2759"/>
<evidence type="ECO:0000256" key="1">
    <source>
        <dbReference type="ARBA" id="ARBA00004141"/>
    </source>
</evidence>
<name>A0A9Q5HT38_SANBA</name>
<evidence type="ECO:0000256" key="3">
    <source>
        <dbReference type="ARBA" id="ARBA00022692"/>
    </source>
</evidence>
<gene>
    <name evidence="8" type="ORF">A7U60_g7506</name>
</gene>
<reference evidence="8" key="1">
    <citation type="submission" date="2016-06" db="EMBL/GenBank/DDBJ databases">
        <title>Draft Genome sequence of the fungus Inonotus baumii.</title>
        <authorList>
            <person name="Zhu H."/>
            <person name="Lin W."/>
        </authorList>
    </citation>
    <scope>NUCLEOTIDE SEQUENCE</scope>
    <source>
        <strain evidence="8">821</strain>
    </source>
</reference>
<feature type="transmembrane region" description="Helical" evidence="7">
    <location>
        <begin position="48"/>
        <end position="72"/>
    </location>
</feature>
<keyword evidence="9" id="KW-1185">Reference proteome</keyword>
<feature type="transmembrane region" description="Helical" evidence="7">
    <location>
        <begin position="188"/>
        <end position="217"/>
    </location>
</feature>
<sequence>MSTGRPDTPAWPALYDPFIDLLRIPHRDPIQPGGHYLYNANDIFRFTLYWTLIFYLPIFVLSGVLASANIAFAPKLRRQASSSKSYAEEGVLAHDRHEAYPLAPLNKTNSTATPASPTSPAFPASSSPPSPSGTAFGAKIGGLSPGPDSGPGYSAGAGPPARVSTSTSTTSQQKVQAQLNNPHRTRAVYALLVLLTYLVAGFLGAVVGSIIVGYVLAGLYKLFADVPASFPASGLLD</sequence>
<keyword evidence="3 7" id="KW-0812">Transmembrane</keyword>
<comment type="subcellular location">
    <subcellularLocation>
        <location evidence="1">Membrane</location>
        <topology evidence="1">Multi-pass membrane protein</topology>
    </subcellularLocation>
</comment>
<accession>A0A9Q5HT38</accession>
<dbReference type="GO" id="GO:0016020">
    <property type="term" value="C:membrane"/>
    <property type="evidence" value="ECO:0007669"/>
    <property type="project" value="UniProtKB-SubCell"/>
</dbReference>
<evidence type="ECO:0000256" key="7">
    <source>
        <dbReference type="SAM" id="Phobius"/>
    </source>
</evidence>
<comment type="caution">
    <text evidence="8">The sequence shown here is derived from an EMBL/GenBank/DDBJ whole genome shotgun (WGS) entry which is preliminary data.</text>
</comment>
<evidence type="ECO:0000313" key="9">
    <source>
        <dbReference type="Proteomes" id="UP000757232"/>
    </source>
</evidence>
<dbReference type="PANTHER" id="PTHR22779:SF6">
    <property type="entry name" value="SD17342P"/>
    <property type="match status" value="1"/>
</dbReference>
<comment type="similarity">
    <text evidence="2">Belongs to the TMEM170 family.</text>
</comment>
<feature type="region of interest" description="Disordered" evidence="6">
    <location>
        <begin position="104"/>
        <end position="172"/>
    </location>
</feature>
<dbReference type="PANTHER" id="PTHR22779">
    <property type="entry name" value="SD17342P"/>
    <property type="match status" value="1"/>
</dbReference>
<keyword evidence="5 7" id="KW-0472">Membrane</keyword>
<evidence type="ECO:0000256" key="4">
    <source>
        <dbReference type="ARBA" id="ARBA00022989"/>
    </source>
</evidence>